<comment type="caution">
    <text evidence="2">The sequence shown here is derived from an EMBL/GenBank/DDBJ whole genome shotgun (WGS) entry which is preliminary data.</text>
</comment>
<gene>
    <name evidence="2" type="ORF">ASZ90_000047</name>
</gene>
<evidence type="ECO:0000256" key="1">
    <source>
        <dbReference type="SAM" id="MobiDB-lite"/>
    </source>
</evidence>
<reference evidence="2" key="1">
    <citation type="journal article" date="2015" name="Proc. Natl. Acad. Sci. U.S.A.">
        <title>Networks of energetic and metabolic interactions define dynamics in microbial communities.</title>
        <authorList>
            <person name="Embree M."/>
            <person name="Liu J.K."/>
            <person name="Al-Bassam M.M."/>
            <person name="Zengler K."/>
        </authorList>
    </citation>
    <scope>NUCLEOTIDE SEQUENCE</scope>
</reference>
<feature type="region of interest" description="Disordered" evidence="1">
    <location>
        <begin position="22"/>
        <end position="74"/>
    </location>
</feature>
<proteinExistence type="predicted"/>
<dbReference type="AlphaFoldDB" id="A0A0W8GAL9"/>
<organism evidence="2">
    <name type="scientific">hydrocarbon metagenome</name>
    <dbReference type="NCBI Taxonomy" id="938273"/>
    <lineage>
        <taxon>unclassified sequences</taxon>
        <taxon>metagenomes</taxon>
        <taxon>ecological metagenomes</taxon>
    </lineage>
</organism>
<protein>
    <submittedName>
        <fullName evidence="2">Uncharacterized protein</fullName>
    </submittedName>
</protein>
<dbReference type="EMBL" id="LNQE01000006">
    <property type="protein sequence ID" value="KUG30078.1"/>
    <property type="molecule type" value="Genomic_DNA"/>
</dbReference>
<sequence>MPHPGAMGRAAQAAQAARTAARVATCQSRRPALSDSLPRHCHGELPPVSPTAANPVRTPPCLKKTPISPYPWTA</sequence>
<accession>A0A0W8GAL9</accession>
<evidence type="ECO:0000313" key="2">
    <source>
        <dbReference type="EMBL" id="KUG30078.1"/>
    </source>
</evidence>
<name>A0A0W8GAL9_9ZZZZ</name>